<dbReference type="AlphaFoldDB" id="B8IMJ7"/>
<dbReference type="STRING" id="460265.Mnod_3472"/>
<evidence type="ECO:0000313" key="1">
    <source>
        <dbReference type="EMBL" id="ACL58383.1"/>
    </source>
</evidence>
<dbReference type="HOGENOM" id="CLU_1183925_0_0_5"/>
<reference evidence="1 2" key="1">
    <citation type="submission" date="2009-01" db="EMBL/GenBank/DDBJ databases">
        <title>Complete sequence of chromosome of Methylobacterium nodulans ORS 2060.</title>
        <authorList>
            <consortium name="US DOE Joint Genome Institute"/>
            <person name="Lucas S."/>
            <person name="Copeland A."/>
            <person name="Lapidus A."/>
            <person name="Glavina del Rio T."/>
            <person name="Dalin E."/>
            <person name="Tice H."/>
            <person name="Bruce D."/>
            <person name="Goodwin L."/>
            <person name="Pitluck S."/>
            <person name="Sims D."/>
            <person name="Brettin T."/>
            <person name="Detter J.C."/>
            <person name="Han C."/>
            <person name="Larimer F."/>
            <person name="Land M."/>
            <person name="Hauser L."/>
            <person name="Kyrpides N."/>
            <person name="Ivanova N."/>
            <person name="Marx C.J."/>
            <person name="Richardson P."/>
        </authorList>
    </citation>
    <scope>NUCLEOTIDE SEQUENCE [LARGE SCALE GENOMIC DNA]</scope>
    <source>
        <strain evidence="2">LMG 21967 / CNCM I-2342 / ORS 2060</strain>
    </source>
</reference>
<accession>B8IMJ7</accession>
<evidence type="ECO:0000313" key="2">
    <source>
        <dbReference type="Proteomes" id="UP000008207"/>
    </source>
</evidence>
<gene>
    <name evidence="1" type="ordered locus">Mnod_3472</name>
</gene>
<dbReference type="RefSeq" id="WP_015930043.1">
    <property type="nucleotide sequence ID" value="NC_011894.1"/>
</dbReference>
<dbReference type="Proteomes" id="UP000008207">
    <property type="component" value="Chromosome"/>
</dbReference>
<protein>
    <submittedName>
        <fullName evidence="1">Uncharacterized protein</fullName>
    </submittedName>
</protein>
<dbReference type="KEGG" id="mno:Mnod_3472"/>
<keyword evidence="2" id="KW-1185">Reference proteome</keyword>
<sequence length="234" mass="25269">MVDLVARIDEAAASAAVIGHWLDAVHVSLPLGSDTACLGLGWKLRGGGLEPHRAPAPGVTMRGYSKPADTLIGIPRPGEREVIAAAWRFGAPDLVRTERRPLPPNSDPREDKWGLTRTFGGFGGLSNAFGYHPLEINDGTTGWMVEAAAAQGFVSYLFRPGRGWIAGRETRTEDPSLDADGHRCAPVPAWATPEPLGIADATADGHQAVWTFSRGHKFISLERWRERFGGQDQT</sequence>
<organism evidence="1 2">
    <name type="scientific">Methylobacterium nodulans (strain LMG 21967 / CNCM I-2342 / ORS 2060)</name>
    <dbReference type="NCBI Taxonomy" id="460265"/>
    <lineage>
        <taxon>Bacteria</taxon>
        <taxon>Pseudomonadati</taxon>
        <taxon>Pseudomonadota</taxon>
        <taxon>Alphaproteobacteria</taxon>
        <taxon>Hyphomicrobiales</taxon>
        <taxon>Methylobacteriaceae</taxon>
        <taxon>Methylobacterium</taxon>
    </lineage>
</organism>
<name>B8IMJ7_METNO</name>
<dbReference type="EMBL" id="CP001349">
    <property type="protein sequence ID" value="ACL58383.1"/>
    <property type="molecule type" value="Genomic_DNA"/>
</dbReference>
<proteinExistence type="predicted"/>